<proteinExistence type="predicted"/>
<reference evidence="1" key="1">
    <citation type="submission" date="2020-05" db="EMBL/GenBank/DDBJ databases">
        <authorList>
            <person name="Chiriac C."/>
            <person name="Salcher M."/>
            <person name="Ghai R."/>
            <person name="Kavagutti S V."/>
        </authorList>
    </citation>
    <scope>NUCLEOTIDE SEQUENCE</scope>
</reference>
<organism evidence="1">
    <name type="scientific">uncultured Caudovirales phage</name>
    <dbReference type="NCBI Taxonomy" id="2100421"/>
    <lineage>
        <taxon>Viruses</taxon>
        <taxon>Duplodnaviria</taxon>
        <taxon>Heunggongvirae</taxon>
        <taxon>Uroviricota</taxon>
        <taxon>Caudoviricetes</taxon>
        <taxon>Peduoviridae</taxon>
        <taxon>Maltschvirus</taxon>
        <taxon>Maltschvirus maltsch</taxon>
    </lineage>
</organism>
<dbReference type="EMBL" id="LR798339">
    <property type="protein sequence ID" value="CAB5224959.1"/>
    <property type="molecule type" value="Genomic_DNA"/>
</dbReference>
<accession>A0A6J7X889</accession>
<protein>
    <submittedName>
        <fullName evidence="1">Uncharacterized protein</fullName>
    </submittedName>
</protein>
<gene>
    <name evidence="1" type="ORF">UFOVP742_51</name>
</gene>
<sequence>MNLKDAGLDLGLLIAGFAGAILTSSKQAGVNLGKTVASLIGGAASANYITPLILKVAHLEGDVHYGYGAGFLLGFCGLRGVEMLAEKFITTNDIKPNSPAKRTRK</sequence>
<evidence type="ECO:0000313" key="1">
    <source>
        <dbReference type="EMBL" id="CAB5224959.1"/>
    </source>
</evidence>
<name>A0A6J7X889_9CAUD</name>